<keyword evidence="2" id="KW-1133">Transmembrane helix</keyword>
<dbReference type="EMBL" id="VYQE01000002">
    <property type="protein sequence ID" value="KAA9009439.1"/>
    <property type="molecule type" value="Genomic_DNA"/>
</dbReference>
<accession>A0A5J5GMF4</accession>
<feature type="transmembrane region" description="Helical" evidence="2">
    <location>
        <begin position="41"/>
        <end position="69"/>
    </location>
</feature>
<gene>
    <name evidence="3" type="ORF">F3S47_09360</name>
</gene>
<evidence type="ECO:0008006" key="5">
    <source>
        <dbReference type="Google" id="ProtNLM"/>
    </source>
</evidence>
<comment type="caution">
    <text evidence="3">The sequence shown here is derived from an EMBL/GenBank/DDBJ whole genome shotgun (WGS) entry which is preliminary data.</text>
</comment>
<keyword evidence="2" id="KW-0472">Membrane</keyword>
<reference evidence="3 4" key="1">
    <citation type="submission" date="2019-09" db="EMBL/GenBank/DDBJ databases">
        <authorList>
            <person name="Park J.-S."/>
            <person name="Choi H.-J."/>
        </authorList>
    </citation>
    <scope>NUCLEOTIDE SEQUENCE [LARGE SCALE GENOMIC DNA]</scope>
    <source>
        <strain evidence="3 4">176SS1-4</strain>
    </source>
</reference>
<evidence type="ECO:0000256" key="1">
    <source>
        <dbReference type="SAM" id="Coils"/>
    </source>
</evidence>
<name>A0A5J5GMF4_9RHOB</name>
<sequence>MSKPVSITIEAIALGAVLYGLQWFFAGTVNFQSWPIHPSLIIVLVIAAQYGLIAGVLVAAAGTALYLAVEVPAPDLSTSRVEWLAHHGVRPAVWIGLALLIGGLTDLDRSRIERLRDHLGQMEAELAAALAKLDGSEARSARRRSERQAYERLHLVSAAHVLDDLANPEADFVEAMDRAARVIAETSTWAIVSETASGPALRLSSRGSLAIAALITPGSATAYDEERVTRLPLGNGDCLLLIDALGDLAADDKAAVLDLLARDVARAWAVQATNRMAAQ</sequence>
<dbReference type="Proteomes" id="UP000326554">
    <property type="component" value="Unassembled WGS sequence"/>
</dbReference>
<keyword evidence="4" id="KW-1185">Reference proteome</keyword>
<organism evidence="3 4">
    <name type="scientific">Histidinibacterium aquaticum</name>
    <dbReference type="NCBI Taxonomy" id="2613962"/>
    <lineage>
        <taxon>Bacteria</taxon>
        <taxon>Pseudomonadati</taxon>
        <taxon>Pseudomonadota</taxon>
        <taxon>Alphaproteobacteria</taxon>
        <taxon>Rhodobacterales</taxon>
        <taxon>Paracoccaceae</taxon>
        <taxon>Histidinibacterium</taxon>
    </lineage>
</organism>
<proteinExistence type="predicted"/>
<dbReference type="AlphaFoldDB" id="A0A5J5GMF4"/>
<keyword evidence="2" id="KW-0812">Transmembrane</keyword>
<feature type="transmembrane region" description="Helical" evidence="2">
    <location>
        <begin position="6"/>
        <end position="29"/>
    </location>
</feature>
<feature type="coiled-coil region" evidence="1">
    <location>
        <begin position="112"/>
        <end position="139"/>
    </location>
</feature>
<protein>
    <recommendedName>
        <fullName evidence="5">GAF domain-containing protein</fullName>
    </recommendedName>
</protein>
<dbReference type="RefSeq" id="WP_150444972.1">
    <property type="nucleotide sequence ID" value="NZ_VYQE01000002.1"/>
</dbReference>
<evidence type="ECO:0000313" key="3">
    <source>
        <dbReference type="EMBL" id="KAA9009439.1"/>
    </source>
</evidence>
<keyword evidence="1" id="KW-0175">Coiled coil</keyword>
<evidence type="ECO:0000256" key="2">
    <source>
        <dbReference type="SAM" id="Phobius"/>
    </source>
</evidence>
<evidence type="ECO:0000313" key="4">
    <source>
        <dbReference type="Proteomes" id="UP000326554"/>
    </source>
</evidence>